<evidence type="ECO:0000313" key="3">
    <source>
        <dbReference type="Proteomes" id="UP000807025"/>
    </source>
</evidence>
<organism evidence="2 3">
    <name type="scientific">Pleurotus eryngii</name>
    <name type="common">Boletus of the steppes</name>
    <dbReference type="NCBI Taxonomy" id="5323"/>
    <lineage>
        <taxon>Eukaryota</taxon>
        <taxon>Fungi</taxon>
        <taxon>Dikarya</taxon>
        <taxon>Basidiomycota</taxon>
        <taxon>Agaricomycotina</taxon>
        <taxon>Agaricomycetes</taxon>
        <taxon>Agaricomycetidae</taxon>
        <taxon>Agaricales</taxon>
        <taxon>Pleurotineae</taxon>
        <taxon>Pleurotaceae</taxon>
        <taxon>Pleurotus</taxon>
    </lineage>
</organism>
<dbReference type="PROSITE" id="PS50280">
    <property type="entry name" value="SET"/>
    <property type="match status" value="1"/>
</dbReference>
<feature type="domain" description="SET" evidence="1">
    <location>
        <begin position="45"/>
        <end position="167"/>
    </location>
</feature>
<dbReference type="OrthoDB" id="5792673at2759"/>
<evidence type="ECO:0000259" key="1">
    <source>
        <dbReference type="PROSITE" id="PS50280"/>
    </source>
</evidence>
<dbReference type="Proteomes" id="UP000807025">
    <property type="component" value="Unassembled WGS sequence"/>
</dbReference>
<dbReference type="Gene3D" id="2.170.270.10">
    <property type="entry name" value="SET domain"/>
    <property type="match status" value="1"/>
</dbReference>
<dbReference type="Pfam" id="PF00856">
    <property type="entry name" value="SET"/>
    <property type="match status" value="1"/>
</dbReference>
<keyword evidence="3" id="KW-1185">Reference proteome</keyword>
<dbReference type="SUPFAM" id="SSF82199">
    <property type="entry name" value="SET domain"/>
    <property type="match status" value="1"/>
</dbReference>
<proteinExistence type="predicted"/>
<sequence>MTAKPRHWPENVQFIDKYHYHKSVPQTVRSFIQRDRTRQTNASRPPVVIRAIASPSHPANGQFGLFAAKKIHPDTHIMDYIGEIHCDDRPNSNYDLSLYRYPDGLSVGIDASVVGNEARFINDFRGVQPRPNAVFTEKRNVDGELRMSIWSSKDVIKRGDEVLVSYGKAWWRGRSDNANNMEYHS</sequence>
<dbReference type="InterPro" id="IPR001214">
    <property type="entry name" value="SET_dom"/>
</dbReference>
<dbReference type="AlphaFoldDB" id="A0A9P6A390"/>
<gene>
    <name evidence="2" type="ORF">BDN71DRAFT_1443752</name>
</gene>
<evidence type="ECO:0000313" key="2">
    <source>
        <dbReference type="EMBL" id="KAF9498058.1"/>
    </source>
</evidence>
<accession>A0A9P6A390</accession>
<name>A0A9P6A390_PLEER</name>
<dbReference type="InterPro" id="IPR046341">
    <property type="entry name" value="SET_dom_sf"/>
</dbReference>
<comment type="caution">
    <text evidence="2">The sequence shown here is derived from an EMBL/GenBank/DDBJ whole genome shotgun (WGS) entry which is preliminary data.</text>
</comment>
<dbReference type="EMBL" id="MU154539">
    <property type="protein sequence ID" value="KAF9498058.1"/>
    <property type="molecule type" value="Genomic_DNA"/>
</dbReference>
<reference evidence="2" key="1">
    <citation type="submission" date="2020-11" db="EMBL/GenBank/DDBJ databases">
        <authorList>
            <consortium name="DOE Joint Genome Institute"/>
            <person name="Ahrendt S."/>
            <person name="Riley R."/>
            <person name="Andreopoulos W."/>
            <person name="Labutti K."/>
            <person name="Pangilinan J."/>
            <person name="Ruiz-Duenas F.J."/>
            <person name="Barrasa J.M."/>
            <person name="Sanchez-Garcia M."/>
            <person name="Camarero S."/>
            <person name="Miyauchi S."/>
            <person name="Serrano A."/>
            <person name="Linde D."/>
            <person name="Babiker R."/>
            <person name="Drula E."/>
            <person name="Ayuso-Fernandez I."/>
            <person name="Pacheco R."/>
            <person name="Padilla G."/>
            <person name="Ferreira P."/>
            <person name="Barriuso J."/>
            <person name="Kellner H."/>
            <person name="Castanera R."/>
            <person name="Alfaro M."/>
            <person name="Ramirez L."/>
            <person name="Pisabarro A.G."/>
            <person name="Kuo A."/>
            <person name="Tritt A."/>
            <person name="Lipzen A."/>
            <person name="He G."/>
            <person name="Yan M."/>
            <person name="Ng V."/>
            <person name="Cullen D."/>
            <person name="Martin F."/>
            <person name="Rosso M.-N."/>
            <person name="Henrissat B."/>
            <person name="Hibbett D."/>
            <person name="Martinez A.T."/>
            <person name="Grigoriev I.V."/>
        </authorList>
    </citation>
    <scope>NUCLEOTIDE SEQUENCE</scope>
    <source>
        <strain evidence="2">ATCC 90797</strain>
    </source>
</reference>
<protein>
    <recommendedName>
        <fullName evidence="1">SET domain-containing protein</fullName>
    </recommendedName>
</protein>